<dbReference type="Gene3D" id="3.40.1190.20">
    <property type="match status" value="1"/>
</dbReference>
<keyword evidence="2" id="KW-0732">Signal</keyword>
<dbReference type="InParanoid" id="J5K8K4"/>
<proteinExistence type="predicted"/>
<dbReference type="RefSeq" id="XP_008593395.1">
    <property type="nucleotide sequence ID" value="XM_008595173.1"/>
</dbReference>
<feature type="compositionally biased region" description="Polar residues" evidence="1">
    <location>
        <begin position="486"/>
        <end position="497"/>
    </location>
</feature>
<dbReference type="GeneID" id="19883088"/>
<dbReference type="STRING" id="655819.J5K8K4"/>
<accession>J5K8K4</accession>
<evidence type="ECO:0000256" key="1">
    <source>
        <dbReference type="SAM" id="MobiDB-lite"/>
    </source>
</evidence>
<feature type="chain" id="PRO_5003784222" evidence="2">
    <location>
        <begin position="19"/>
        <end position="497"/>
    </location>
</feature>
<keyword evidence="5" id="KW-1185">Reference proteome</keyword>
<dbReference type="SUPFAM" id="SSF53613">
    <property type="entry name" value="Ribokinase-like"/>
    <property type="match status" value="1"/>
</dbReference>
<reference evidence="4 5" key="1">
    <citation type="journal article" date="2012" name="Sci. Rep.">
        <title>Genomic perspectives on the evolution of fungal entomopathogenicity in Beauveria bassiana.</title>
        <authorList>
            <person name="Xiao G."/>
            <person name="Ying S.H."/>
            <person name="Zheng P."/>
            <person name="Wang Z.L."/>
            <person name="Zhang S."/>
            <person name="Xie X.Q."/>
            <person name="Shang Y."/>
            <person name="St Leger R.J."/>
            <person name="Zhao G.P."/>
            <person name="Wang C."/>
            <person name="Feng M.G."/>
        </authorList>
    </citation>
    <scope>NUCLEOTIDE SEQUENCE [LARGE SCALE GENOMIC DNA]</scope>
    <source>
        <strain evidence="4 5">ARSEF 2860</strain>
    </source>
</reference>
<dbReference type="Proteomes" id="UP000002762">
    <property type="component" value="Unassembled WGS sequence"/>
</dbReference>
<dbReference type="HOGENOM" id="CLU_548563_0_0_1"/>
<evidence type="ECO:0000256" key="2">
    <source>
        <dbReference type="SAM" id="SignalP"/>
    </source>
</evidence>
<name>J5K8K4_BEAB2</name>
<feature type="compositionally biased region" description="Polar residues" evidence="1">
    <location>
        <begin position="450"/>
        <end position="465"/>
    </location>
</feature>
<dbReference type="InterPro" id="IPR029056">
    <property type="entry name" value="Ribokinase-like"/>
</dbReference>
<dbReference type="Pfam" id="PF08543">
    <property type="entry name" value="Phos_pyr_kin"/>
    <property type="match status" value="1"/>
</dbReference>
<feature type="domain" description="Pyridoxamine kinase/Phosphomethylpyrimidine kinase" evidence="3">
    <location>
        <begin position="270"/>
        <end position="438"/>
    </location>
</feature>
<organism evidence="4 5">
    <name type="scientific">Beauveria bassiana (strain ARSEF 2860)</name>
    <name type="common">White muscardine disease fungus</name>
    <name type="synonym">Tritirachium shiotae</name>
    <dbReference type="NCBI Taxonomy" id="655819"/>
    <lineage>
        <taxon>Eukaryota</taxon>
        <taxon>Fungi</taxon>
        <taxon>Dikarya</taxon>
        <taxon>Ascomycota</taxon>
        <taxon>Pezizomycotina</taxon>
        <taxon>Sordariomycetes</taxon>
        <taxon>Hypocreomycetidae</taxon>
        <taxon>Hypocreales</taxon>
        <taxon>Cordycipitaceae</taxon>
        <taxon>Beauveria</taxon>
    </lineage>
</organism>
<gene>
    <name evidence="4" type="ORF">BBA_00076</name>
</gene>
<dbReference type="AlphaFoldDB" id="J5K8K4"/>
<feature type="region of interest" description="Disordered" evidence="1">
    <location>
        <begin position="446"/>
        <end position="497"/>
    </location>
</feature>
<evidence type="ECO:0000259" key="3">
    <source>
        <dbReference type="Pfam" id="PF08543"/>
    </source>
</evidence>
<protein>
    <submittedName>
        <fullName evidence="4">Thiamin biosynthesis protein (Thi-4)</fullName>
    </submittedName>
</protein>
<sequence>MLFTKVIASALLVTGSLAAPSQGTDVDDGNHAKMTPREYWAFAFKLRDDEMQKTKRHEDPSLAAREYWAFAFKLRSGVKARRSTLDSQCEIAEEGIYCKYSSADIEAYGTASRLQEGCLTLDTGVSCFYPGKFSLDEVKIDPQTNDPRLTIPITMSSEKTMLGSVLTVGCTEESQTSGLQADKRATASLNVTAVLLSTGSATPKNEAGKQVVVHTTLETLQSQLSAVIETKEYTVAKFVPDDPFPPSCRNVKAVSVESFVLAANIVRYPAGALFSSESVKLVSDLVQQDKPQLVLDMEPFFKTGPPPQEAVLSALKDGILPSTTVLCATVREAKALLDNAGIHIDYPQSMQDVQTMGQAVQKLGPEYVVMKREILGENDGMTTLHYVLCGGGEPQVVTCRFKNPKGYFGVSYSIPALIAAKLAGGSDVAGAVAEAFQFAVIKTPARRHQPVSNQPQSTKTSTSFNAPGPRPPGPSRSSAKEHQPEHQPTSTSQRAPA</sequence>
<evidence type="ECO:0000313" key="5">
    <source>
        <dbReference type="Proteomes" id="UP000002762"/>
    </source>
</evidence>
<feature type="signal peptide" evidence="2">
    <location>
        <begin position="1"/>
        <end position="18"/>
    </location>
</feature>
<dbReference type="OrthoDB" id="4862890at2759"/>
<dbReference type="InterPro" id="IPR013749">
    <property type="entry name" value="PM/HMP-P_kinase-1"/>
</dbReference>
<dbReference type="EMBL" id="JH725150">
    <property type="protein sequence ID" value="EJP70446.1"/>
    <property type="molecule type" value="Genomic_DNA"/>
</dbReference>
<evidence type="ECO:0000313" key="4">
    <source>
        <dbReference type="EMBL" id="EJP70446.1"/>
    </source>
</evidence>